<name>A0A1I2G5Z1_9BACT</name>
<dbReference type="RefSeq" id="WP_096325702.1">
    <property type="nucleotide sequence ID" value="NZ_FOMX01000030.1"/>
</dbReference>
<dbReference type="PANTHER" id="PTHR32204">
    <property type="entry name" value="ATPASE RAVA"/>
    <property type="match status" value="1"/>
</dbReference>
<evidence type="ECO:0000313" key="2">
    <source>
        <dbReference type="EMBL" id="SFF13055.1"/>
    </source>
</evidence>
<evidence type="ECO:0000313" key="3">
    <source>
        <dbReference type="Proteomes" id="UP000199400"/>
    </source>
</evidence>
<dbReference type="InterPro" id="IPR045427">
    <property type="entry name" value="MoxR"/>
</dbReference>
<dbReference type="Gene3D" id="3.40.50.300">
    <property type="entry name" value="P-loop containing nucleotide triphosphate hydrolases"/>
    <property type="match status" value="1"/>
</dbReference>
<proteinExistence type="predicted"/>
<organism evidence="2 3">
    <name type="scientific">Nannocystis exedens</name>
    <dbReference type="NCBI Taxonomy" id="54"/>
    <lineage>
        <taxon>Bacteria</taxon>
        <taxon>Pseudomonadati</taxon>
        <taxon>Myxococcota</taxon>
        <taxon>Polyangia</taxon>
        <taxon>Nannocystales</taxon>
        <taxon>Nannocystaceae</taxon>
        <taxon>Nannocystis</taxon>
    </lineage>
</organism>
<dbReference type="Pfam" id="PF20030">
    <property type="entry name" value="bpMoxR"/>
    <property type="match status" value="1"/>
</dbReference>
<dbReference type="InterPro" id="IPR050513">
    <property type="entry name" value="RavA_ATPases"/>
</dbReference>
<reference evidence="3" key="1">
    <citation type="submission" date="2016-10" db="EMBL/GenBank/DDBJ databases">
        <authorList>
            <person name="Varghese N."/>
            <person name="Submissions S."/>
        </authorList>
    </citation>
    <scope>NUCLEOTIDE SEQUENCE [LARGE SCALE GENOMIC DNA]</scope>
    <source>
        <strain evidence="3">ATCC 25963</strain>
    </source>
</reference>
<dbReference type="PANTHER" id="PTHR32204:SF0">
    <property type="entry name" value="ATPASE RAVA"/>
    <property type="match status" value="1"/>
</dbReference>
<sequence length="395" mass="44723">MSTTPATFSISDLARRLQDGARQLEQQFLGKEEIIRLLFISALAGEHMVMVGPPGTAKSAIVRAFAQVIDARFFDYLLTRFTEPNEIFGPVDIQAFRQGTYRRRIEKMLPEAEVVFLDEIFKANSAILNSLLTLVNARRFTHGTNTVRVPLISLFAASNEVPTDEALSAIFDRFLLRVRCDYLDSYHFRGLLQKGIQLEVQQMADQQVGRKVATAAELLSVQREFGQHVKMSEEFLTTFKGMVFQIRSEGIGLSDRRVVKLLKLFASSALFDGRDHVTDADLFILRHVWNTPEQEEILQEIVGPVLDRWYESHPDHGRIGATPTSLQDLLEELRVIRETLTGSQVLSDMQLFSQLRNLGDIKAALLRMQDSPTAQRMVGEVDKLLETMFASSRFA</sequence>
<dbReference type="EMBL" id="FOMX01000030">
    <property type="protein sequence ID" value="SFF13055.1"/>
    <property type="molecule type" value="Genomic_DNA"/>
</dbReference>
<gene>
    <name evidence="2" type="ORF">SAMN02745121_07094</name>
</gene>
<dbReference type="InterPro" id="IPR027417">
    <property type="entry name" value="P-loop_NTPase"/>
</dbReference>
<dbReference type="CDD" id="cd00009">
    <property type="entry name" value="AAA"/>
    <property type="match status" value="1"/>
</dbReference>
<dbReference type="SMART" id="SM00382">
    <property type="entry name" value="AAA"/>
    <property type="match status" value="1"/>
</dbReference>
<feature type="domain" description="AAA+ ATPase" evidence="1">
    <location>
        <begin position="44"/>
        <end position="181"/>
    </location>
</feature>
<dbReference type="AlphaFoldDB" id="A0A1I2G5Z1"/>
<dbReference type="Proteomes" id="UP000199400">
    <property type="component" value="Unassembled WGS sequence"/>
</dbReference>
<dbReference type="SUPFAM" id="SSF52540">
    <property type="entry name" value="P-loop containing nucleoside triphosphate hydrolases"/>
    <property type="match status" value="1"/>
</dbReference>
<dbReference type="InterPro" id="IPR041538">
    <property type="entry name" value="RavA-like_AAA_lid"/>
</dbReference>
<keyword evidence="3" id="KW-1185">Reference proteome</keyword>
<dbReference type="STRING" id="54.SAMN02745121_07094"/>
<accession>A0A1I2G5Z1</accession>
<dbReference type="OrthoDB" id="1814213at2"/>
<evidence type="ECO:0000259" key="1">
    <source>
        <dbReference type="SMART" id="SM00382"/>
    </source>
</evidence>
<protein>
    <submittedName>
        <fullName evidence="2">MoxR-like ATPase</fullName>
    </submittedName>
</protein>
<dbReference type="InterPro" id="IPR003593">
    <property type="entry name" value="AAA+_ATPase"/>
</dbReference>
<dbReference type="Pfam" id="PF17868">
    <property type="entry name" value="AAA_lid_8"/>
    <property type="match status" value="1"/>
</dbReference>